<reference evidence="1 2" key="1">
    <citation type="submission" date="2018-11" db="EMBL/GenBank/DDBJ databases">
        <title>Genome assembly of Steccherinum ochraceum LE-BIN_3174, the white-rot fungus of the Steccherinaceae family (The Residual Polyporoid clade, Polyporales, Basidiomycota).</title>
        <authorList>
            <person name="Fedorova T.V."/>
            <person name="Glazunova O.A."/>
            <person name="Landesman E.O."/>
            <person name="Moiseenko K.V."/>
            <person name="Psurtseva N.V."/>
            <person name="Savinova O.S."/>
            <person name="Shakhova N.V."/>
            <person name="Tyazhelova T.V."/>
            <person name="Vasina D.V."/>
        </authorList>
    </citation>
    <scope>NUCLEOTIDE SEQUENCE [LARGE SCALE GENOMIC DNA]</scope>
    <source>
        <strain evidence="1 2">LE-BIN_3174</strain>
    </source>
</reference>
<accession>A0A4V2MV05</accession>
<keyword evidence="2" id="KW-1185">Reference proteome</keyword>
<evidence type="ECO:0000313" key="2">
    <source>
        <dbReference type="Proteomes" id="UP000292702"/>
    </source>
</evidence>
<dbReference type="EMBL" id="RWJN01000569">
    <property type="protein sequence ID" value="TCD60607.1"/>
    <property type="molecule type" value="Genomic_DNA"/>
</dbReference>
<organism evidence="1 2">
    <name type="scientific">Steccherinum ochraceum</name>
    <dbReference type="NCBI Taxonomy" id="92696"/>
    <lineage>
        <taxon>Eukaryota</taxon>
        <taxon>Fungi</taxon>
        <taxon>Dikarya</taxon>
        <taxon>Basidiomycota</taxon>
        <taxon>Agaricomycotina</taxon>
        <taxon>Agaricomycetes</taxon>
        <taxon>Polyporales</taxon>
        <taxon>Steccherinaceae</taxon>
        <taxon>Steccherinum</taxon>
    </lineage>
</organism>
<comment type="caution">
    <text evidence="1">The sequence shown here is derived from an EMBL/GenBank/DDBJ whole genome shotgun (WGS) entry which is preliminary data.</text>
</comment>
<dbReference type="Proteomes" id="UP000292702">
    <property type="component" value="Unassembled WGS sequence"/>
</dbReference>
<name>A0A4V2MV05_9APHY</name>
<proteinExistence type="predicted"/>
<sequence>MLLPISPKYARIVEMYERDAAENGLPPIDESTPEHFLRFGLDCVGVVSIPRGVPDAYYGYMVPEKWLWELARERKYYDLSRGCPSASVHGLFSETILEWVHKRVLRQPGVARTVDAPGLGGTVAIFYIATNLRKDFLRRSEYEELKDLLKKTFGISEEPKWFIEVPEDD</sequence>
<protein>
    <submittedName>
        <fullName evidence="1">Uncharacterized protein</fullName>
    </submittedName>
</protein>
<evidence type="ECO:0000313" key="1">
    <source>
        <dbReference type="EMBL" id="TCD60607.1"/>
    </source>
</evidence>
<gene>
    <name evidence="1" type="ORF">EIP91_009773</name>
</gene>
<dbReference type="AlphaFoldDB" id="A0A4V2MV05"/>